<accession>A0ABQ6AAK6</accession>
<proteinExistence type="predicted"/>
<dbReference type="SFLD" id="SFLDS00005">
    <property type="entry name" value="Isoprenoid_Synthase_Type_I"/>
    <property type="match status" value="1"/>
</dbReference>
<reference evidence="3" key="1">
    <citation type="journal article" date="2019" name="Int. J. Syst. Evol. Microbiol.">
        <title>The Global Catalogue of Microorganisms (GCM) 10K type strain sequencing project: providing services to taxonomists for standard genome sequencing and annotation.</title>
        <authorList>
            <consortium name="The Broad Institute Genomics Platform"/>
            <consortium name="The Broad Institute Genome Sequencing Center for Infectious Disease"/>
            <person name="Wu L."/>
            <person name="Ma J."/>
        </authorList>
    </citation>
    <scope>NUCLEOTIDE SEQUENCE [LARGE SCALE GENOMIC DNA]</scope>
    <source>
        <strain evidence="3">NBRC 112502</strain>
    </source>
</reference>
<dbReference type="SUPFAM" id="SSF48576">
    <property type="entry name" value="Terpenoid synthases"/>
    <property type="match status" value="1"/>
</dbReference>
<keyword evidence="3" id="KW-1185">Reference proteome</keyword>
<dbReference type="NCBIfam" id="TIGR03464">
    <property type="entry name" value="HpnC"/>
    <property type="match status" value="1"/>
</dbReference>
<dbReference type="InterPro" id="IPR044843">
    <property type="entry name" value="Trans_IPPS_bact-type"/>
</dbReference>
<organism evidence="2 3">
    <name type="scientific">Acidocella aquatica</name>
    <dbReference type="NCBI Taxonomy" id="1922313"/>
    <lineage>
        <taxon>Bacteria</taxon>
        <taxon>Pseudomonadati</taxon>
        <taxon>Pseudomonadota</taxon>
        <taxon>Alphaproteobacteria</taxon>
        <taxon>Acetobacterales</taxon>
        <taxon>Acidocellaceae</taxon>
        <taxon>Acidocella</taxon>
    </lineage>
</organism>
<sequence length="289" mass="31360">MSANDNAQATAAVPETSVEAWSGKDKADENFPVGSLLIRRELREHVHAYYAFARNADDIADSATLSPADKIARLNIMEEVLTGASAEGAPSAARLRASLAQSGVTSIHARELLVAFRQDAVQNRYADWAALMDYCRYSAAPVGRYVLDLHGEDKATWPASDALCASLQVLNHLQDCAGDLRSLDRCYIPQDMLAKAGCKTDDLARGETTPALRAVFDQMLNLTEALNEAAAALPGLVRARRLRVETAIITRLARRLTARLRHGDPLASRVKLSKVDFITAATLSLGRFA</sequence>
<dbReference type="EMBL" id="BSOS01000067">
    <property type="protein sequence ID" value="GLR67612.1"/>
    <property type="molecule type" value="Genomic_DNA"/>
</dbReference>
<dbReference type="RefSeq" id="WP_284258353.1">
    <property type="nucleotide sequence ID" value="NZ_BSOS01000067.1"/>
</dbReference>
<dbReference type="Proteomes" id="UP001156641">
    <property type="component" value="Unassembled WGS sequence"/>
</dbReference>
<dbReference type="InterPro" id="IPR002060">
    <property type="entry name" value="Squ/phyt_synthse"/>
</dbReference>
<dbReference type="SFLD" id="SFLDG01018">
    <property type="entry name" value="Squalene/Phytoene_Synthase_Lik"/>
    <property type="match status" value="1"/>
</dbReference>
<dbReference type="SFLD" id="SFLDG01212">
    <property type="entry name" value="Phytoene_synthase_like"/>
    <property type="match status" value="1"/>
</dbReference>
<evidence type="ECO:0000256" key="1">
    <source>
        <dbReference type="SAM" id="MobiDB-lite"/>
    </source>
</evidence>
<name>A0ABQ6AAK6_9PROT</name>
<comment type="caution">
    <text evidence="2">The sequence shown here is derived from an EMBL/GenBank/DDBJ whole genome shotgun (WGS) entry which is preliminary data.</text>
</comment>
<evidence type="ECO:0000313" key="3">
    <source>
        <dbReference type="Proteomes" id="UP001156641"/>
    </source>
</evidence>
<dbReference type="InterPro" id="IPR017827">
    <property type="entry name" value="HSQ_synthase_HpnC"/>
</dbReference>
<dbReference type="PANTHER" id="PTHR31480">
    <property type="entry name" value="BIFUNCTIONAL LYCOPENE CYCLASE/PHYTOENE SYNTHASE"/>
    <property type="match status" value="1"/>
</dbReference>
<gene>
    <name evidence="2" type="ORF">GCM10010909_22930</name>
</gene>
<feature type="region of interest" description="Disordered" evidence="1">
    <location>
        <begin position="1"/>
        <end position="23"/>
    </location>
</feature>
<protein>
    <submittedName>
        <fullName evidence="2">Squalene synthase HpnC</fullName>
    </submittedName>
</protein>
<evidence type="ECO:0000313" key="2">
    <source>
        <dbReference type="EMBL" id="GLR67612.1"/>
    </source>
</evidence>
<dbReference type="Gene3D" id="1.10.600.10">
    <property type="entry name" value="Farnesyl Diphosphate Synthase"/>
    <property type="match status" value="1"/>
</dbReference>
<dbReference type="InterPro" id="IPR008949">
    <property type="entry name" value="Isoprenoid_synthase_dom_sf"/>
</dbReference>
<dbReference type="Pfam" id="PF00494">
    <property type="entry name" value="SQS_PSY"/>
    <property type="match status" value="1"/>
</dbReference>